<feature type="region of interest" description="Disordered" evidence="1">
    <location>
        <begin position="614"/>
        <end position="633"/>
    </location>
</feature>
<dbReference type="Pfam" id="PF10383">
    <property type="entry name" value="Clr2"/>
    <property type="match status" value="1"/>
</dbReference>
<protein>
    <recommendedName>
        <fullName evidence="6">Cryptic loci regulator 2 N-terminal domain-containing protein</fullName>
    </recommendedName>
</protein>
<dbReference type="KEGG" id="bcom:BAUCODRAFT_79611"/>
<feature type="compositionally biased region" description="Basic and acidic residues" evidence="1">
    <location>
        <begin position="563"/>
        <end position="572"/>
    </location>
</feature>
<dbReference type="OrthoDB" id="2421327at2759"/>
<dbReference type="AlphaFoldDB" id="M2MYH1"/>
<feature type="compositionally biased region" description="Polar residues" evidence="1">
    <location>
        <begin position="212"/>
        <end position="229"/>
    </location>
</feature>
<dbReference type="GeneID" id="19117275"/>
<organism evidence="4 5">
    <name type="scientific">Baudoinia panamericana (strain UAMH 10762)</name>
    <name type="common">Angels' share fungus</name>
    <name type="synonym">Baudoinia compniacensis (strain UAMH 10762)</name>
    <dbReference type="NCBI Taxonomy" id="717646"/>
    <lineage>
        <taxon>Eukaryota</taxon>
        <taxon>Fungi</taxon>
        <taxon>Dikarya</taxon>
        <taxon>Ascomycota</taxon>
        <taxon>Pezizomycotina</taxon>
        <taxon>Dothideomycetes</taxon>
        <taxon>Dothideomycetidae</taxon>
        <taxon>Mycosphaerellales</taxon>
        <taxon>Teratosphaeriaceae</taxon>
        <taxon>Baudoinia</taxon>
    </lineage>
</organism>
<dbReference type="Proteomes" id="UP000011761">
    <property type="component" value="Unassembled WGS sequence"/>
</dbReference>
<dbReference type="EMBL" id="KB445563">
    <property type="protein sequence ID" value="EMC91704.1"/>
    <property type="molecule type" value="Genomic_DNA"/>
</dbReference>
<feature type="domain" description="Cryptic loci regulator 2 N-terminal" evidence="3">
    <location>
        <begin position="85"/>
        <end position="168"/>
    </location>
</feature>
<evidence type="ECO:0000313" key="5">
    <source>
        <dbReference type="Proteomes" id="UP000011761"/>
    </source>
</evidence>
<gene>
    <name evidence="4" type="ORF">BAUCODRAFT_79611</name>
</gene>
<feature type="region of interest" description="Disordered" evidence="1">
    <location>
        <begin position="21"/>
        <end position="41"/>
    </location>
</feature>
<evidence type="ECO:0000259" key="2">
    <source>
        <dbReference type="Pfam" id="PF10383"/>
    </source>
</evidence>
<accession>M2MYH1</accession>
<reference evidence="4 5" key="1">
    <citation type="journal article" date="2012" name="PLoS Pathog.">
        <title>Diverse lifestyles and strategies of plant pathogenesis encoded in the genomes of eighteen Dothideomycetes fungi.</title>
        <authorList>
            <person name="Ohm R.A."/>
            <person name="Feau N."/>
            <person name="Henrissat B."/>
            <person name="Schoch C.L."/>
            <person name="Horwitz B.A."/>
            <person name="Barry K.W."/>
            <person name="Condon B.J."/>
            <person name="Copeland A.C."/>
            <person name="Dhillon B."/>
            <person name="Glaser F."/>
            <person name="Hesse C.N."/>
            <person name="Kosti I."/>
            <person name="LaButti K."/>
            <person name="Lindquist E.A."/>
            <person name="Lucas S."/>
            <person name="Salamov A.A."/>
            <person name="Bradshaw R.E."/>
            <person name="Ciuffetti L."/>
            <person name="Hamelin R.C."/>
            <person name="Kema G.H.J."/>
            <person name="Lawrence C."/>
            <person name="Scott J.A."/>
            <person name="Spatafora J.W."/>
            <person name="Turgeon B.G."/>
            <person name="de Wit P.J.G.M."/>
            <person name="Zhong S."/>
            <person name="Goodwin S.B."/>
            <person name="Grigoriev I.V."/>
        </authorList>
    </citation>
    <scope>NUCLEOTIDE SEQUENCE [LARGE SCALE GENOMIC DNA]</scope>
    <source>
        <strain evidence="4 5">UAMH 10762</strain>
    </source>
</reference>
<dbReference type="GO" id="GO:0030466">
    <property type="term" value="P:silent mating-type cassette heterochromatin formation"/>
    <property type="evidence" value="ECO:0007669"/>
    <property type="project" value="TreeGrafter"/>
</dbReference>
<evidence type="ECO:0000256" key="1">
    <source>
        <dbReference type="SAM" id="MobiDB-lite"/>
    </source>
</evidence>
<feature type="region of interest" description="Disordered" evidence="1">
    <location>
        <begin position="549"/>
        <end position="607"/>
    </location>
</feature>
<sequence>MGRFLPLYCRRSDGRLEVIGKGRRKERNEPAPEQLDMTPNKQGVSDYYREVTPDDAKSLDWRRKLGGMLARELDWKDKPGGYSGYMLVAFPENYRLYEHIKKTERDGKTEIKSKTHAGGGNDRQDAYLYGHPAGRRKRFRSPGDFFPHLLWLVTDEEGDPDNCGCKICSPEDLENIVPGAKVKVEKSIKQEIESKPAPAQTAAPSQMPAPKQESNNTVARPRNTSQALTPTVLPKPRHPDQDRDRLYRSFMYRPGELVWFQRGSAWALGIIIRRWLELDQYVYAVRPLSYPGAEPAVVTKSSESGFRPWLAWSVPKFTHSGLNTLPQPFHYDTADWQGLMQKRYGDGELEVDASILAAKAIDATYTPIEPARTVEVEPGVTETYYDGLFLGAEKVWCGDPLRLTIGSGTDIVVVHSISERKHVSGPYTPPLSLTGDVYTLSSAPYRQGDRNPNIPTPENTDIPFAHLPLRLVEDLRKRNGRSIALRNTASYWKLVAPQSKVALDQIKGRWYEATLLLPILDQNRFDEMTRKGDISESSLWLNSRLDCQNTHAPQTSNRHKQSVRKETRKEAIGKAVPPYTEIQDGVEPPVANNGDAALDRQAGDSSGTMEIDARFSTADDGGGGEPGQDDTAGAELDDLMNLDAGEMAGFGQDYITSQTTQRSGYF</sequence>
<evidence type="ECO:0008006" key="6">
    <source>
        <dbReference type="Google" id="ProtNLM"/>
    </source>
</evidence>
<dbReference type="GO" id="GO:0033553">
    <property type="term" value="C:rDNA heterochromatin"/>
    <property type="evidence" value="ECO:0007669"/>
    <property type="project" value="TreeGrafter"/>
</dbReference>
<feature type="region of interest" description="Disordered" evidence="1">
    <location>
        <begin position="191"/>
        <end position="241"/>
    </location>
</feature>
<dbReference type="GO" id="GO:0031934">
    <property type="term" value="C:mating-type region heterochromatin"/>
    <property type="evidence" value="ECO:0007669"/>
    <property type="project" value="TreeGrafter"/>
</dbReference>
<dbReference type="GO" id="GO:0070824">
    <property type="term" value="C:SHREC complex"/>
    <property type="evidence" value="ECO:0007669"/>
    <property type="project" value="InterPro"/>
</dbReference>
<dbReference type="OMA" id="RFYPTHR"/>
<dbReference type="PANTHER" id="PTHR38046">
    <property type="entry name" value="CRYPTIC LOCI REGULATOR 2"/>
    <property type="match status" value="1"/>
</dbReference>
<evidence type="ECO:0000313" key="4">
    <source>
        <dbReference type="EMBL" id="EMC91704.1"/>
    </source>
</evidence>
<feature type="compositionally biased region" description="Basic and acidic residues" evidence="1">
    <location>
        <begin position="21"/>
        <end position="30"/>
    </location>
</feature>
<proteinExistence type="predicted"/>
<name>M2MYH1_BAUPA</name>
<dbReference type="InterPro" id="IPR018839">
    <property type="entry name" value="Tscrpt-silencing_Clr2_C"/>
</dbReference>
<dbReference type="InterPro" id="IPR031915">
    <property type="entry name" value="Clr2_N"/>
</dbReference>
<dbReference type="Pfam" id="PF16761">
    <property type="entry name" value="Clr2_transil"/>
    <property type="match status" value="1"/>
</dbReference>
<dbReference type="eggNOG" id="ENOG502S16G">
    <property type="taxonomic scope" value="Eukaryota"/>
</dbReference>
<dbReference type="InterPro" id="IPR038986">
    <property type="entry name" value="Clr2"/>
</dbReference>
<dbReference type="HOGENOM" id="CLU_029547_1_0_1"/>
<dbReference type="RefSeq" id="XP_007681067.1">
    <property type="nucleotide sequence ID" value="XM_007682877.1"/>
</dbReference>
<evidence type="ECO:0000259" key="3">
    <source>
        <dbReference type="Pfam" id="PF16761"/>
    </source>
</evidence>
<dbReference type="PANTHER" id="PTHR38046:SF1">
    <property type="entry name" value="CRYPTIC LOCI REGULATOR 2"/>
    <property type="match status" value="1"/>
</dbReference>
<keyword evidence="5" id="KW-1185">Reference proteome</keyword>
<feature type="domain" description="Cryptic loci regulator 2 C-terminal" evidence="2">
    <location>
        <begin position="384"/>
        <end position="512"/>
    </location>
</feature>